<keyword evidence="3" id="KW-1185">Reference proteome</keyword>
<dbReference type="Pfam" id="PF18036">
    <property type="entry name" value="Ubiquitin_4"/>
    <property type="match status" value="1"/>
</dbReference>
<accession>A0ABD1XX96</accession>
<proteinExistence type="predicted"/>
<dbReference type="EMBL" id="JBHFFA010000007">
    <property type="protein sequence ID" value="KAL2613562.1"/>
    <property type="molecule type" value="Genomic_DNA"/>
</dbReference>
<evidence type="ECO:0000313" key="3">
    <source>
        <dbReference type="Proteomes" id="UP001605036"/>
    </source>
</evidence>
<protein>
    <recommendedName>
        <fullName evidence="1">SNRNP25 ubiquitin-like domain-containing protein</fullName>
    </recommendedName>
</protein>
<dbReference type="Proteomes" id="UP001605036">
    <property type="component" value="Unassembled WGS sequence"/>
</dbReference>
<dbReference type="Gene3D" id="3.10.20.90">
    <property type="entry name" value="Phosphatidylinositol 3-kinase Catalytic Subunit, Chain A, domain 1"/>
    <property type="match status" value="1"/>
</dbReference>
<dbReference type="PANTHER" id="PTHR14942:SF0">
    <property type="entry name" value="U11_U12 SMALL NUCLEAR RIBONUCLEOPROTEIN 25 KDA PROTEIN"/>
    <property type="match status" value="1"/>
</dbReference>
<organism evidence="2 3">
    <name type="scientific">Riccia fluitans</name>
    <dbReference type="NCBI Taxonomy" id="41844"/>
    <lineage>
        <taxon>Eukaryota</taxon>
        <taxon>Viridiplantae</taxon>
        <taxon>Streptophyta</taxon>
        <taxon>Embryophyta</taxon>
        <taxon>Marchantiophyta</taxon>
        <taxon>Marchantiopsida</taxon>
        <taxon>Marchantiidae</taxon>
        <taxon>Marchantiales</taxon>
        <taxon>Ricciaceae</taxon>
        <taxon>Riccia</taxon>
    </lineage>
</organism>
<dbReference type="InterPro" id="IPR039690">
    <property type="entry name" value="SNRNP25"/>
</dbReference>
<feature type="domain" description="SNRNP25 ubiquitin-like" evidence="1">
    <location>
        <begin position="57"/>
        <end position="145"/>
    </location>
</feature>
<gene>
    <name evidence="2" type="ORF">R1flu_025254</name>
</gene>
<dbReference type="AlphaFoldDB" id="A0ABD1XX96"/>
<evidence type="ECO:0000313" key="2">
    <source>
        <dbReference type="EMBL" id="KAL2613562.1"/>
    </source>
</evidence>
<name>A0ABD1XX96_9MARC</name>
<dbReference type="InterPro" id="IPR040610">
    <property type="entry name" value="SNRNP25_ubiquitin"/>
</dbReference>
<comment type="caution">
    <text evidence="2">The sequence shown here is derived from an EMBL/GenBank/DDBJ whole genome shotgun (WGS) entry which is preliminary data.</text>
</comment>
<dbReference type="InterPro" id="IPR029071">
    <property type="entry name" value="Ubiquitin-like_domsf"/>
</dbReference>
<dbReference type="CDD" id="cd17058">
    <property type="entry name" value="Ubl_SNRNP25"/>
    <property type="match status" value="1"/>
</dbReference>
<sequence length="174" mass="20094">MQNSQREKGSSSYYQRIGQFEPLVTALLEDPILSNVPKKPTLAYIETLIAVEQGSAMKLTILKMDNTTFDVAVLNTATVRDLKAAIQKQVDSMEENQLGHRHISWRHVWGNFCLVYNHEQLLNDDTMLREFSMKNNDQLQFTRHVPSREAGRHSGAKKRRFFHGLRKSISTDKY</sequence>
<dbReference type="PANTHER" id="PTHR14942">
    <property type="entry name" value="U11/U12 SMALL NUCLEAR RIBONUCLEOPROTEIN 25 KDA PROTEIN"/>
    <property type="match status" value="1"/>
</dbReference>
<reference evidence="2 3" key="1">
    <citation type="submission" date="2024-09" db="EMBL/GenBank/DDBJ databases">
        <title>Chromosome-scale assembly of Riccia fluitans.</title>
        <authorList>
            <person name="Paukszto L."/>
            <person name="Sawicki J."/>
            <person name="Karawczyk K."/>
            <person name="Piernik-Szablinska J."/>
            <person name="Szczecinska M."/>
            <person name="Mazdziarz M."/>
        </authorList>
    </citation>
    <scope>NUCLEOTIDE SEQUENCE [LARGE SCALE GENOMIC DNA]</scope>
    <source>
        <strain evidence="2">Rf_01</strain>
        <tissue evidence="2">Aerial parts of the thallus</tissue>
    </source>
</reference>
<evidence type="ECO:0000259" key="1">
    <source>
        <dbReference type="Pfam" id="PF18036"/>
    </source>
</evidence>
<dbReference type="SUPFAM" id="SSF54236">
    <property type="entry name" value="Ubiquitin-like"/>
    <property type="match status" value="1"/>
</dbReference>